<dbReference type="EMBL" id="CP022684">
    <property type="protein sequence ID" value="AUM12884.1"/>
    <property type="molecule type" value="Genomic_DNA"/>
</dbReference>
<dbReference type="AlphaFoldDB" id="A0A2K9LPW8"/>
<organism evidence="1 2">
    <name type="scientific">Ketobacter alkanivorans</name>
    <dbReference type="NCBI Taxonomy" id="1917421"/>
    <lineage>
        <taxon>Bacteria</taxon>
        <taxon>Pseudomonadati</taxon>
        <taxon>Pseudomonadota</taxon>
        <taxon>Gammaproteobacteria</taxon>
        <taxon>Pseudomonadales</taxon>
        <taxon>Ketobacteraceae</taxon>
        <taxon>Ketobacter</taxon>
    </lineage>
</organism>
<evidence type="ECO:0000313" key="1">
    <source>
        <dbReference type="EMBL" id="AUM12884.1"/>
    </source>
</evidence>
<reference evidence="2" key="1">
    <citation type="submission" date="2017-08" db="EMBL/GenBank/DDBJ databases">
        <title>Direct submision.</title>
        <authorList>
            <person name="Kim S.-J."/>
            <person name="Rhee S.-K."/>
        </authorList>
    </citation>
    <scope>NUCLEOTIDE SEQUENCE [LARGE SCALE GENOMIC DNA]</scope>
    <source>
        <strain evidence="2">GI5</strain>
    </source>
</reference>
<proteinExistence type="predicted"/>
<sequence>MMKELLNEALTKKLSTTLEAVGGAKALFGEAINLDGESIVPVGKISITLKAEAAGSGAGNAGGLSGGLASLSKGGGGGNADASIQIQIEPVGFVCKGKAGAEFRPIE</sequence>
<accession>A0A2K9LPW8</accession>
<name>A0A2K9LPW8_9GAMM</name>
<evidence type="ECO:0000313" key="2">
    <source>
        <dbReference type="Proteomes" id="UP000235116"/>
    </source>
</evidence>
<evidence type="ECO:0008006" key="3">
    <source>
        <dbReference type="Google" id="ProtNLM"/>
    </source>
</evidence>
<protein>
    <recommendedName>
        <fullName evidence="3">Sporulation protein</fullName>
    </recommendedName>
</protein>
<gene>
    <name evidence="1" type="ORF">Kalk_10830</name>
</gene>
<dbReference type="KEGG" id="kak:Kalk_10830"/>
<keyword evidence="2" id="KW-1185">Reference proteome</keyword>
<dbReference type="Proteomes" id="UP000235116">
    <property type="component" value="Chromosome"/>
</dbReference>
<dbReference type="RefSeq" id="WP_101894266.1">
    <property type="nucleotide sequence ID" value="NZ_CP022684.1"/>
</dbReference>